<evidence type="ECO:0000259" key="2">
    <source>
        <dbReference type="PROSITE" id="PS50076"/>
    </source>
</evidence>
<dbReference type="InterPro" id="IPR055225">
    <property type="entry name" value="DNAJC11-like_beta-barrel"/>
</dbReference>
<dbReference type="InterPro" id="IPR052243">
    <property type="entry name" value="Mito_inner_membrane_organizer"/>
</dbReference>
<keyword evidence="1" id="KW-0143">Chaperone</keyword>
<dbReference type="CDD" id="cd06257">
    <property type="entry name" value="DnaJ"/>
    <property type="match status" value="1"/>
</dbReference>
<protein>
    <recommendedName>
        <fullName evidence="2">J domain-containing protein</fullName>
    </recommendedName>
</protein>
<dbReference type="InterPro" id="IPR001623">
    <property type="entry name" value="DnaJ_domain"/>
</dbReference>
<dbReference type="SMART" id="SM00271">
    <property type="entry name" value="DnaJ"/>
    <property type="match status" value="1"/>
</dbReference>
<gene>
    <name evidence="3" type="ORF">TTEB3V08_LOCUS9906</name>
</gene>
<organism evidence="3">
    <name type="scientific">Timema tahoe</name>
    <dbReference type="NCBI Taxonomy" id="61484"/>
    <lineage>
        <taxon>Eukaryota</taxon>
        <taxon>Metazoa</taxon>
        <taxon>Ecdysozoa</taxon>
        <taxon>Arthropoda</taxon>
        <taxon>Hexapoda</taxon>
        <taxon>Insecta</taxon>
        <taxon>Pterygota</taxon>
        <taxon>Neoptera</taxon>
        <taxon>Polyneoptera</taxon>
        <taxon>Phasmatodea</taxon>
        <taxon>Timematodea</taxon>
        <taxon>Timematoidea</taxon>
        <taxon>Timematidae</taxon>
        <taxon>Timema</taxon>
    </lineage>
</organism>
<dbReference type="Gene3D" id="1.10.287.110">
    <property type="entry name" value="DnaJ domain"/>
    <property type="match status" value="1"/>
</dbReference>
<dbReference type="PANTHER" id="PTHR44157">
    <property type="entry name" value="DNAJ HOMOLOG SUBFAMILY C MEMBER 11"/>
    <property type="match status" value="1"/>
</dbReference>
<dbReference type="PANTHER" id="PTHR44157:SF1">
    <property type="entry name" value="DNAJ HOMOLOG SUBFAMILY C MEMBER 11"/>
    <property type="match status" value="1"/>
</dbReference>
<dbReference type="GO" id="GO:0042407">
    <property type="term" value="P:cristae formation"/>
    <property type="evidence" value="ECO:0007669"/>
    <property type="project" value="TreeGrafter"/>
</dbReference>
<evidence type="ECO:0000313" key="3">
    <source>
        <dbReference type="EMBL" id="CAD7462003.1"/>
    </source>
</evidence>
<dbReference type="FunFam" id="1.10.287.110:FF:000079">
    <property type="entry name" value="DnaJ subfamily C member"/>
    <property type="match status" value="1"/>
</dbReference>
<sequence length="603" mass="67720">MDDDNEERTVIEDDLYTFLNVSRDATADEINNAYRRMSRLYHPDKHLEPLKKKEAEILFNKTKKAYEVLSDPHQRAIYDSLGTRGLETEGWEIVQRTKTPQEIREEYERLAREREERRLQQRTNPKGNVTVNINATDIFNKYQDEYDEIEQSGFPTIEVSGMSFSQSIEAPLTLQDTVTMAGSLSTQNGVGSGSINVSARRLLSEKGWVEAEVGAGSGPTLSLKGFRTLTKRTFANATGLFQFTPVGIRPGLFLYDLRLSPFCLVSAIATQLDSHTVGYLTWRAGIHSSMATVLVRDTPTSHTSLTLQFGIPHSYVSLSYCHKMDDQELKLRTSLKAGTFGAILEYGAEKKVSQHTSIAASVVVGVPTGVTLKINPVFYATVTPVIVWAVLKRLVIDPMVREQKERDKEKQREVNKSRITEKRREAKAAVNLMRATFARIRSDEEAKKGLVIVKALYGRLSSTEGGGEGDGEEETEVIDVMIPLQCLVKDSKLVLHEASKSQLPGFYDPCMGEDKSLFVQYLYHSHVHEVTVQDKEALRIPKQCEYNSTSISSHQPNVTSCERQFSGEELFIVVSHTTKHKTRVVFCQSITQAQHLLEDISAT</sequence>
<name>A0A7R9IPI8_9NEOP</name>
<dbReference type="SUPFAM" id="SSF46565">
    <property type="entry name" value="Chaperone J-domain"/>
    <property type="match status" value="1"/>
</dbReference>
<reference evidence="3" key="1">
    <citation type="submission" date="2020-11" db="EMBL/GenBank/DDBJ databases">
        <authorList>
            <person name="Tran Van P."/>
        </authorList>
    </citation>
    <scope>NUCLEOTIDE SEQUENCE</scope>
</reference>
<dbReference type="EMBL" id="OE005502">
    <property type="protein sequence ID" value="CAD7462003.1"/>
    <property type="molecule type" value="Genomic_DNA"/>
</dbReference>
<accession>A0A7R9IPI8</accession>
<dbReference type="PRINTS" id="PR00625">
    <property type="entry name" value="JDOMAIN"/>
</dbReference>
<dbReference type="InterPro" id="IPR024586">
    <property type="entry name" value="DnaJ-like_C11_C"/>
</dbReference>
<feature type="domain" description="J" evidence="2">
    <location>
        <begin position="14"/>
        <end position="82"/>
    </location>
</feature>
<dbReference type="PROSITE" id="PS50076">
    <property type="entry name" value="DNAJ_2"/>
    <property type="match status" value="1"/>
</dbReference>
<dbReference type="AlphaFoldDB" id="A0A7R9IPI8"/>
<proteinExistence type="predicted"/>
<dbReference type="Pfam" id="PF00226">
    <property type="entry name" value="DnaJ"/>
    <property type="match status" value="1"/>
</dbReference>
<dbReference type="Pfam" id="PF22774">
    <property type="entry name" value="DNAJC11_beta-barrel"/>
    <property type="match status" value="1"/>
</dbReference>
<evidence type="ECO:0000256" key="1">
    <source>
        <dbReference type="ARBA" id="ARBA00023186"/>
    </source>
</evidence>
<dbReference type="GO" id="GO:0005739">
    <property type="term" value="C:mitochondrion"/>
    <property type="evidence" value="ECO:0007669"/>
    <property type="project" value="GOC"/>
</dbReference>
<dbReference type="Pfam" id="PF11875">
    <property type="entry name" value="DnaJ-like_C11_C"/>
    <property type="match status" value="1"/>
</dbReference>
<dbReference type="InterPro" id="IPR036869">
    <property type="entry name" value="J_dom_sf"/>
</dbReference>